<organism evidence="2 3">
    <name type="scientific">Coemansia erecta</name>
    <dbReference type="NCBI Taxonomy" id="147472"/>
    <lineage>
        <taxon>Eukaryota</taxon>
        <taxon>Fungi</taxon>
        <taxon>Fungi incertae sedis</taxon>
        <taxon>Zoopagomycota</taxon>
        <taxon>Kickxellomycotina</taxon>
        <taxon>Kickxellomycetes</taxon>
        <taxon>Kickxellales</taxon>
        <taxon>Kickxellaceae</taxon>
        <taxon>Coemansia</taxon>
    </lineage>
</organism>
<evidence type="ECO:0000313" key="3">
    <source>
        <dbReference type="Proteomes" id="UP001149813"/>
    </source>
</evidence>
<accession>A0A9W8CUR8</accession>
<protein>
    <submittedName>
        <fullName evidence="2">Uncharacterized protein</fullName>
    </submittedName>
</protein>
<dbReference type="Proteomes" id="UP001149813">
    <property type="component" value="Unassembled WGS sequence"/>
</dbReference>
<name>A0A9W8CUR8_9FUNG</name>
<sequence>MEALALRYVADIERDLVMTQGISAQSSRTRRRRGTTMPQNTPSFSPTPTLTTRSATAHSWSVDPPVLRPRDSTLTPAIPLHRLLPKSRPPTTAAAASDATASWKHLSTGRLLTSQSCSMALSPNCQAPRAVSLSPRFFDAHVEYIGRDCVIHNGMQIIDVKIEFAQQRAAPRLINFPH</sequence>
<keyword evidence="3" id="KW-1185">Reference proteome</keyword>
<gene>
    <name evidence="2" type="ORF">LPJ53_001549</name>
</gene>
<comment type="caution">
    <text evidence="2">The sequence shown here is derived from an EMBL/GenBank/DDBJ whole genome shotgun (WGS) entry which is preliminary data.</text>
</comment>
<dbReference type="EMBL" id="JANBOJ010000040">
    <property type="protein sequence ID" value="KAJ1724152.1"/>
    <property type="molecule type" value="Genomic_DNA"/>
</dbReference>
<feature type="region of interest" description="Disordered" evidence="1">
    <location>
        <begin position="21"/>
        <end position="68"/>
    </location>
</feature>
<evidence type="ECO:0000256" key="1">
    <source>
        <dbReference type="SAM" id="MobiDB-lite"/>
    </source>
</evidence>
<feature type="compositionally biased region" description="Low complexity" evidence="1">
    <location>
        <begin position="41"/>
        <end position="54"/>
    </location>
</feature>
<dbReference type="OrthoDB" id="5584312at2759"/>
<reference evidence="2" key="1">
    <citation type="submission" date="2022-07" db="EMBL/GenBank/DDBJ databases">
        <title>Phylogenomic reconstructions and comparative analyses of Kickxellomycotina fungi.</title>
        <authorList>
            <person name="Reynolds N.K."/>
            <person name="Stajich J.E."/>
            <person name="Barry K."/>
            <person name="Grigoriev I.V."/>
            <person name="Crous P."/>
            <person name="Smith M.E."/>
        </authorList>
    </citation>
    <scope>NUCLEOTIDE SEQUENCE</scope>
    <source>
        <strain evidence="2">NBRC 32514</strain>
    </source>
</reference>
<proteinExistence type="predicted"/>
<evidence type="ECO:0000313" key="2">
    <source>
        <dbReference type="EMBL" id="KAJ1724152.1"/>
    </source>
</evidence>
<dbReference type="AlphaFoldDB" id="A0A9W8CUR8"/>